<organism evidence="2 3">
    <name type="scientific">Coccomyxa viridis</name>
    <dbReference type="NCBI Taxonomy" id="1274662"/>
    <lineage>
        <taxon>Eukaryota</taxon>
        <taxon>Viridiplantae</taxon>
        <taxon>Chlorophyta</taxon>
        <taxon>core chlorophytes</taxon>
        <taxon>Trebouxiophyceae</taxon>
        <taxon>Trebouxiophyceae incertae sedis</taxon>
        <taxon>Coccomyxaceae</taxon>
        <taxon>Coccomyxa</taxon>
    </lineage>
</organism>
<accession>A0AAV1IKE3</accession>
<evidence type="ECO:0008006" key="4">
    <source>
        <dbReference type="Google" id="ProtNLM"/>
    </source>
</evidence>
<dbReference type="EMBL" id="CAUYUE010000016">
    <property type="protein sequence ID" value="CAK0787147.1"/>
    <property type="molecule type" value="Genomic_DNA"/>
</dbReference>
<dbReference type="PANTHER" id="PTHR36535:SF1">
    <property type="entry name" value="DUF1772 DOMAIN-CONTAINING PROTEIN"/>
    <property type="match status" value="1"/>
</dbReference>
<protein>
    <recommendedName>
        <fullName evidence="4">DUF1772 domain-containing protein</fullName>
    </recommendedName>
</protein>
<dbReference type="PANTHER" id="PTHR36535">
    <property type="entry name" value="YALI0E30327P"/>
    <property type="match status" value="1"/>
</dbReference>
<feature type="transmembrane region" description="Helical" evidence="1">
    <location>
        <begin position="6"/>
        <end position="25"/>
    </location>
</feature>
<evidence type="ECO:0000256" key="1">
    <source>
        <dbReference type="SAM" id="Phobius"/>
    </source>
</evidence>
<evidence type="ECO:0000313" key="2">
    <source>
        <dbReference type="EMBL" id="CAK0787147.1"/>
    </source>
</evidence>
<dbReference type="AlphaFoldDB" id="A0AAV1IKE3"/>
<dbReference type="Proteomes" id="UP001314263">
    <property type="component" value="Unassembled WGS sequence"/>
</dbReference>
<feature type="transmembrane region" description="Helical" evidence="1">
    <location>
        <begin position="55"/>
        <end position="73"/>
    </location>
</feature>
<dbReference type="Pfam" id="PF08592">
    <property type="entry name" value="Anthrone_oxy"/>
    <property type="match status" value="1"/>
</dbReference>
<evidence type="ECO:0000313" key="3">
    <source>
        <dbReference type="Proteomes" id="UP001314263"/>
    </source>
</evidence>
<keyword evidence="1" id="KW-0812">Transmembrane</keyword>
<keyword evidence="1" id="KW-0472">Membrane</keyword>
<feature type="transmembrane region" description="Helical" evidence="1">
    <location>
        <begin position="79"/>
        <end position="100"/>
    </location>
</feature>
<keyword evidence="1" id="KW-1133">Transmembrane helix</keyword>
<reference evidence="2 3" key="1">
    <citation type="submission" date="2023-10" db="EMBL/GenBank/DDBJ databases">
        <authorList>
            <person name="Maclean D."/>
            <person name="Macfadyen A."/>
        </authorList>
    </citation>
    <scope>NUCLEOTIDE SEQUENCE [LARGE SCALE GENOMIC DNA]</scope>
</reference>
<gene>
    <name evidence="2" type="ORF">CVIRNUC_010363</name>
</gene>
<comment type="caution">
    <text evidence="2">The sequence shown here is derived from an EMBL/GenBank/DDBJ whole genome shotgun (WGS) entry which is preliminary data.</text>
</comment>
<proteinExistence type="predicted"/>
<keyword evidence="3" id="KW-1185">Reference proteome</keyword>
<dbReference type="InterPro" id="IPR013901">
    <property type="entry name" value="Anthrone_oxy"/>
</dbReference>
<sequence>MADLLQIVPVVASGLFAGTALGISVGEHPAREVMDAEHARIHFDESYARVSKSQASLAVVAGASSAWLAYIGGPNRKMHATAAVLMLGMLPWTVLIIFPVNDELRSKKKLSDTEIKKGLRSWGKLHMVRTVASVAAFGLATLSLAASCSGSEQEPRPIVSY</sequence>
<feature type="transmembrane region" description="Helical" evidence="1">
    <location>
        <begin position="126"/>
        <end position="146"/>
    </location>
</feature>
<name>A0AAV1IKE3_9CHLO</name>